<name>A0ABR2U7D1_9ROSI</name>
<proteinExistence type="predicted"/>
<gene>
    <name evidence="2" type="ORF">V6N11_051550</name>
</gene>
<organism evidence="2 3">
    <name type="scientific">Hibiscus sabdariffa</name>
    <name type="common">roselle</name>
    <dbReference type="NCBI Taxonomy" id="183260"/>
    <lineage>
        <taxon>Eukaryota</taxon>
        <taxon>Viridiplantae</taxon>
        <taxon>Streptophyta</taxon>
        <taxon>Embryophyta</taxon>
        <taxon>Tracheophyta</taxon>
        <taxon>Spermatophyta</taxon>
        <taxon>Magnoliopsida</taxon>
        <taxon>eudicotyledons</taxon>
        <taxon>Gunneridae</taxon>
        <taxon>Pentapetalae</taxon>
        <taxon>rosids</taxon>
        <taxon>malvids</taxon>
        <taxon>Malvales</taxon>
        <taxon>Malvaceae</taxon>
        <taxon>Malvoideae</taxon>
        <taxon>Hibiscus</taxon>
    </lineage>
</organism>
<evidence type="ECO:0000313" key="3">
    <source>
        <dbReference type="Proteomes" id="UP001396334"/>
    </source>
</evidence>
<feature type="compositionally biased region" description="Low complexity" evidence="1">
    <location>
        <begin position="56"/>
        <end position="69"/>
    </location>
</feature>
<protein>
    <submittedName>
        <fullName evidence="2">Uncharacterized protein</fullName>
    </submittedName>
</protein>
<sequence>MNEMGDGRENKEDVFVDVQQGYLVEEQEAEANRPIKDSFEVTVEPFVDSSQTRKNSGSGYSASGSSNSGIRKKLGASTIGNEEAIIKEIASLIETDDREENESCYEGHCKEAIIKDIASLMETDDREENESRYEGVVVEFKGLGIIGKK</sequence>
<reference evidence="2 3" key="1">
    <citation type="journal article" date="2024" name="G3 (Bethesda)">
        <title>Genome assembly of Hibiscus sabdariffa L. provides insights into metabolisms of medicinal natural products.</title>
        <authorList>
            <person name="Kim T."/>
        </authorList>
    </citation>
    <scope>NUCLEOTIDE SEQUENCE [LARGE SCALE GENOMIC DNA]</scope>
    <source>
        <strain evidence="2">TK-2024</strain>
        <tissue evidence="2">Old leaves</tissue>
    </source>
</reference>
<evidence type="ECO:0000256" key="1">
    <source>
        <dbReference type="SAM" id="MobiDB-lite"/>
    </source>
</evidence>
<evidence type="ECO:0000313" key="2">
    <source>
        <dbReference type="EMBL" id="KAK9045641.1"/>
    </source>
</evidence>
<accession>A0ABR2U7D1</accession>
<dbReference type="Proteomes" id="UP001396334">
    <property type="component" value="Unassembled WGS sequence"/>
</dbReference>
<keyword evidence="3" id="KW-1185">Reference proteome</keyword>
<comment type="caution">
    <text evidence="2">The sequence shown here is derived from an EMBL/GenBank/DDBJ whole genome shotgun (WGS) entry which is preliminary data.</text>
</comment>
<dbReference type="EMBL" id="JBBPBN010000001">
    <property type="protein sequence ID" value="KAK9045641.1"/>
    <property type="molecule type" value="Genomic_DNA"/>
</dbReference>
<feature type="region of interest" description="Disordered" evidence="1">
    <location>
        <begin position="25"/>
        <end position="71"/>
    </location>
</feature>
<feature type="compositionally biased region" description="Basic and acidic residues" evidence="1">
    <location>
        <begin position="30"/>
        <end position="39"/>
    </location>
</feature>